<dbReference type="AlphaFoldDB" id="A0A7G9QBD0"/>
<keyword evidence="1" id="KW-1133">Transmembrane helix</keyword>
<reference evidence="2 3" key="1">
    <citation type="submission" date="2020-08" db="EMBL/GenBank/DDBJ databases">
        <title>Genome sequence of Pedobacter roseus KACC 11594T.</title>
        <authorList>
            <person name="Hyun D.-W."/>
            <person name="Bae J.-W."/>
        </authorList>
    </citation>
    <scope>NUCLEOTIDE SEQUENCE [LARGE SCALE GENOMIC DNA]</scope>
    <source>
        <strain evidence="2 3">KACC 11594</strain>
    </source>
</reference>
<keyword evidence="3" id="KW-1185">Reference proteome</keyword>
<sequence>MSIIALLIILFIPWGLFGWLLIVKFTDYGYLNLYRDHLTILSKENQLIKNYLASDVAFIKIQDVAFHITFKDGYRFNCINLGMEKGYMEKLSQFNGKLKFFINENNIPVVDGKII</sequence>
<feature type="transmembrane region" description="Helical" evidence="1">
    <location>
        <begin position="6"/>
        <end position="25"/>
    </location>
</feature>
<evidence type="ECO:0000313" key="2">
    <source>
        <dbReference type="EMBL" id="QNN40655.1"/>
    </source>
</evidence>
<evidence type="ECO:0000256" key="1">
    <source>
        <dbReference type="SAM" id="Phobius"/>
    </source>
</evidence>
<proteinExistence type="predicted"/>
<keyword evidence="1" id="KW-0472">Membrane</keyword>
<evidence type="ECO:0000313" key="3">
    <source>
        <dbReference type="Proteomes" id="UP000515806"/>
    </source>
</evidence>
<dbReference type="Proteomes" id="UP000515806">
    <property type="component" value="Chromosome"/>
</dbReference>
<accession>A0A7G9QBD0</accession>
<protein>
    <submittedName>
        <fullName evidence="2">Uncharacterized protein</fullName>
    </submittedName>
</protein>
<dbReference type="KEGG" id="proe:H9L23_16110"/>
<dbReference type="RefSeq" id="WP_187591366.1">
    <property type="nucleotide sequence ID" value="NZ_CP060723.1"/>
</dbReference>
<keyword evidence="1" id="KW-0812">Transmembrane</keyword>
<organism evidence="2 3">
    <name type="scientific">Pedobacter roseus</name>
    <dbReference type="NCBI Taxonomy" id="336820"/>
    <lineage>
        <taxon>Bacteria</taxon>
        <taxon>Pseudomonadati</taxon>
        <taxon>Bacteroidota</taxon>
        <taxon>Sphingobacteriia</taxon>
        <taxon>Sphingobacteriales</taxon>
        <taxon>Sphingobacteriaceae</taxon>
        <taxon>Pedobacter</taxon>
    </lineage>
</organism>
<name>A0A7G9QBD0_9SPHI</name>
<dbReference type="EMBL" id="CP060723">
    <property type="protein sequence ID" value="QNN40655.1"/>
    <property type="molecule type" value="Genomic_DNA"/>
</dbReference>
<gene>
    <name evidence="2" type="ORF">H9L23_16110</name>
</gene>